<proteinExistence type="predicted"/>
<dbReference type="InterPro" id="IPR036770">
    <property type="entry name" value="Ankyrin_rpt-contain_sf"/>
</dbReference>
<dbReference type="OMA" id="FTYASCY"/>
<dbReference type="AlphaFoldDB" id="A0A1V6X0X2"/>
<evidence type="ECO:0000313" key="5">
    <source>
        <dbReference type="Proteomes" id="UP000191691"/>
    </source>
</evidence>
<dbReference type="Gene3D" id="3.40.50.300">
    <property type="entry name" value="P-loop containing nucleotide triphosphate hydrolases"/>
    <property type="match status" value="1"/>
</dbReference>
<dbReference type="SUPFAM" id="SSF52540">
    <property type="entry name" value="P-loop containing nucleoside triphosphate hydrolases"/>
    <property type="match status" value="1"/>
</dbReference>
<feature type="domain" description="NACHT" evidence="3">
    <location>
        <begin position="306"/>
        <end position="453"/>
    </location>
</feature>
<dbReference type="InterPro" id="IPR056884">
    <property type="entry name" value="NPHP3-like_N"/>
</dbReference>
<comment type="caution">
    <text evidence="4">The sequence shown here is derived from an EMBL/GenBank/DDBJ whole genome shotgun (WGS) entry which is preliminary data.</text>
</comment>
<name>A0A1V6X0X2_PENNA</name>
<gene>
    <name evidence="4" type="ORF">PENNAL_c0146G05734</name>
</gene>
<dbReference type="Proteomes" id="UP000191691">
    <property type="component" value="Unassembled WGS sequence"/>
</dbReference>
<dbReference type="SUPFAM" id="SSF48403">
    <property type="entry name" value="Ankyrin repeat"/>
    <property type="match status" value="1"/>
</dbReference>
<dbReference type="PANTHER" id="PTHR10039:SF10">
    <property type="entry name" value="NACHT DOMAIN-CONTAINING PROTEIN"/>
    <property type="match status" value="1"/>
</dbReference>
<reference evidence="5" key="1">
    <citation type="journal article" date="2017" name="Nat. Microbiol.">
        <title>Global analysis of biosynthetic gene clusters reveals vast potential of secondary metabolite production in Penicillium species.</title>
        <authorList>
            <person name="Nielsen J.C."/>
            <person name="Grijseels S."/>
            <person name="Prigent S."/>
            <person name="Ji B."/>
            <person name="Dainat J."/>
            <person name="Nielsen K.F."/>
            <person name="Frisvad J.C."/>
            <person name="Workman M."/>
            <person name="Nielsen J."/>
        </authorList>
    </citation>
    <scope>NUCLEOTIDE SEQUENCE [LARGE SCALE GENOMIC DNA]</scope>
    <source>
        <strain evidence="5">IBT 13039</strain>
    </source>
</reference>
<evidence type="ECO:0000256" key="2">
    <source>
        <dbReference type="SAM" id="MobiDB-lite"/>
    </source>
</evidence>
<feature type="region of interest" description="Disordered" evidence="2">
    <location>
        <begin position="1"/>
        <end position="24"/>
    </location>
</feature>
<dbReference type="Gene3D" id="1.25.40.20">
    <property type="entry name" value="Ankyrin repeat-containing domain"/>
    <property type="match status" value="1"/>
</dbReference>
<evidence type="ECO:0000259" key="3">
    <source>
        <dbReference type="PROSITE" id="PS50837"/>
    </source>
</evidence>
<evidence type="ECO:0000256" key="1">
    <source>
        <dbReference type="ARBA" id="ARBA00022737"/>
    </source>
</evidence>
<dbReference type="PANTHER" id="PTHR10039">
    <property type="entry name" value="AMELOGENIN"/>
    <property type="match status" value="1"/>
</dbReference>
<dbReference type="InterPro" id="IPR007111">
    <property type="entry name" value="NACHT_NTPase"/>
</dbReference>
<organism evidence="4 5">
    <name type="scientific">Penicillium nalgiovense</name>
    <dbReference type="NCBI Taxonomy" id="60175"/>
    <lineage>
        <taxon>Eukaryota</taxon>
        <taxon>Fungi</taxon>
        <taxon>Dikarya</taxon>
        <taxon>Ascomycota</taxon>
        <taxon>Pezizomycotina</taxon>
        <taxon>Eurotiomycetes</taxon>
        <taxon>Eurotiomycetidae</taxon>
        <taxon>Eurotiales</taxon>
        <taxon>Aspergillaceae</taxon>
        <taxon>Penicillium</taxon>
    </lineage>
</organism>
<dbReference type="EMBL" id="MOOB01000146">
    <property type="protein sequence ID" value="OQE68807.1"/>
    <property type="molecule type" value="Genomic_DNA"/>
</dbReference>
<dbReference type="InterPro" id="IPR002110">
    <property type="entry name" value="Ankyrin_rpt"/>
</dbReference>
<keyword evidence="5" id="KW-1185">Reference proteome</keyword>
<dbReference type="Pfam" id="PF12796">
    <property type="entry name" value="Ank_2"/>
    <property type="match status" value="1"/>
</dbReference>
<protein>
    <recommendedName>
        <fullName evidence="3">NACHT domain-containing protein</fullName>
    </recommendedName>
</protein>
<dbReference type="PROSITE" id="PS50837">
    <property type="entry name" value="NACHT"/>
    <property type="match status" value="1"/>
</dbReference>
<evidence type="ECO:0000313" key="4">
    <source>
        <dbReference type="EMBL" id="OQE68807.1"/>
    </source>
</evidence>
<sequence length="1169" mass="132627">MRGVAGESIDTENNGTLDSRPLMNPEGDVIGNQVSLRGSISSVHSSSDIWSAAYREAVESLGEEITTALSGKNAEQLFTELEDIEKDATQESAFLRGVQRLRSLKTPLDNFKLALDLASPLANLEPTASTVFGVVRSVTAIAITFANADLDFAKQIADMLERISYIDECDTLGRKVDRKDIHKALVSVYQKILEFYDAALNILTRKGAKMAMKMVLETDRLPTIVQEFLASADKLQMVIQKATLDILEDIQKLLYANEFARWLGLDKLSRQTQLLSDWRKQRANQACEFLLENPIFKNWYNASESQQLVILGDMGHGKSFAMAFLAERLSLRNKYRLPRPVLCQYYCRDHETGKATSVLSGLVYSLLNQLRGLQKPFYEQYKLAEASDYNPAKNTDTMERFLQDMLKTIDRPVIFVIDGLDECDDDSWNRLLGFLKSTSQTASGLKIILSCRPREEILEQIDDMARIELGSDPERDRIIVNKTLERLPYLRPDIKALVRENLSQRAQGSAIWVTMIIELINLRRIRAKPFMERFLEEIPLPEKLSEVYGSILSRATSDDRENRQLAITALKVLAVSRRSLSIVELAWAVALSLSQNVRTVDGLAQLVDHQRVMGLIYPFIASPDYDEPRKTQIRIIHQSVKEWVFTQCEPKGSASEAPDQMNNVSKCPDAFMLDICIKYLLLDDIGNNDLFSEEQAAFAELPQFSESSSDDVEPLEYDPNCTWESWEDDMARFDPVDRGFGEFFVYASCHWVDHFGCINILPLPSLAGIETLCQAKSTRLRNWTQQNCRPGCTMSPRFEFDSSLYDPLSITSIYGSVPTLLDMLRKSNLDSDKFLQGSAIKAADQILQWGSVSRLRILFLDDWTGQQLQNYEFFRLIIKRWDEARLITNPWHKERQDWDLVFDLVDNVSEKLVEEHWGNELLCLAASAGCIPIVKRLMTSAQHKGELRNELLREHHLEEKQSSFGNLTHQSIGQAVLGNHVDVVEYLLGENGIEAHLRYRNSRGENILHLASKLCNPQMFRLLVPRFQEGINAKDDQGDTPLLRIIMSPLTSRYESANVLFSQSNTNWNSHSLGWQRDSLWAAVSRLDLDMCCILIWIGNINPVAALTCGNEGQMDLKGRGPRNEGDLLGTLIDLLISESEGDSTQSTGSMEETLRNVAEKNYIRRFKV</sequence>
<accession>A0A1V6X0X2</accession>
<dbReference type="Pfam" id="PF24883">
    <property type="entry name" value="NPHP3_N"/>
    <property type="match status" value="1"/>
</dbReference>
<keyword evidence="1" id="KW-0677">Repeat</keyword>
<dbReference type="InterPro" id="IPR027417">
    <property type="entry name" value="P-loop_NTPase"/>
</dbReference>